<evidence type="ECO:0000256" key="1">
    <source>
        <dbReference type="SAM" id="Coils"/>
    </source>
</evidence>
<organism evidence="2 3">
    <name type="scientific">Ficus carica</name>
    <name type="common">Common fig</name>
    <dbReference type="NCBI Taxonomy" id="3494"/>
    <lineage>
        <taxon>Eukaryota</taxon>
        <taxon>Viridiplantae</taxon>
        <taxon>Streptophyta</taxon>
        <taxon>Embryophyta</taxon>
        <taxon>Tracheophyta</taxon>
        <taxon>Spermatophyta</taxon>
        <taxon>Magnoliopsida</taxon>
        <taxon>eudicotyledons</taxon>
        <taxon>Gunneridae</taxon>
        <taxon>Pentapetalae</taxon>
        <taxon>rosids</taxon>
        <taxon>fabids</taxon>
        <taxon>Rosales</taxon>
        <taxon>Moraceae</taxon>
        <taxon>Ficeae</taxon>
        <taxon>Ficus</taxon>
    </lineage>
</organism>
<sequence>MEDLWKAAFPVGTEWDQLDILYQFKWDFSNLETAFEEGGKLYGKKVYLFGCTEPQLVSVKGENKVVCIPVVVAVVSPFPPSDKIGINSVQREAEEIIPMKQMKMDWVPYIPLEDRAALKHMKIDRLKKFEYCLPYFYQPFKEDEIEQSTEVQIIFPAEPKPIFCEFDWELDELEEFTDKLIEEEELSEDQKDAFKEFIKEKVREAKKANRQAREARKKALEEMSEETKAAFEDMRFYKFYPVQTPDTPDISNVKVHGDGVIQSKPAVAANLQRTRGDEVREAAPGASPQISFVTVLISLGQM</sequence>
<protein>
    <recommendedName>
        <fullName evidence="4">Protein HEAT INTOLERANT 4-like</fullName>
    </recommendedName>
</protein>
<dbReference type="AlphaFoldDB" id="A0AA87ZK34"/>
<dbReference type="InterPro" id="IPR039313">
    <property type="entry name" value="HIT4"/>
</dbReference>
<name>A0AA87ZK34_FICCA</name>
<evidence type="ECO:0008006" key="4">
    <source>
        <dbReference type="Google" id="ProtNLM"/>
    </source>
</evidence>
<dbReference type="PANTHER" id="PTHR33704">
    <property type="entry name" value="PROTEIN HEAT INTOLERANT 4-RELATED"/>
    <property type="match status" value="1"/>
</dbReference>
<dbReference type="Proteomes" id="UP001187192">
    <property type="component" value="Unassembled WGS sequence"/>
</dbReference>
<proteinExistence type="predicted"/>
<keyword evidence="1" id="KW-0175">Coiled coil</keyword>
<gene>
    <name evidence="2" type="ORF">TIFTF001_004209</name>
</gene>
<keyword evidence="3" id="KW-1185">Reference proteome</keyword>
<evidence type="ECO:0000313" key="2">
    <source>
        <dbReference type="EMBL" id="GMN33525.1"/>
    </source>
</evidence>
<accession>A0AA87ZK34</accession>
<reference evidence="2" key="1">
    <citation type="submission" date="2023-07" db="EMBL/GenBank/DDBJ databases">
        <title>draft genome sequence of fig (Ficus carica).</title>
        <authorList>
            <person name="Takahashi T."/>
            <person name="Nishimura K."/>
        </authorList>
    </citation>
    <scope>NUCLEOTIDE SEQUENCE</scope>
</reference>
<dbReference type="GO" id="GO:1900034">
    <property type="term" value="P:regulation of cellular response to heat"/>
    <property type="evidence" value="ECO:0007669"/>
    <property type="project" value="InterPro"/>
</dbReference>
<dbReference type="PANTHER" id="PTHR33704:SF1">
    <property type="entry name" value="PROTEIN HEAT INTOLERANT 4-RELATED"/>
    <property type="match status" value="1"/>
</dbReference>
<comment type="caution">
    <text evidence="2">The sequence shown here is derived from an EMBL/GenBank/DDBJ whole genome shotgun (WGS) entry which is preliminary data.</text>
</comment>
<evidence type="ECO:0000313" key="3">
    <source>
        <dbReference type="Proteomes" id="UP001187192"/>
    </source>
</evidence>
<dbReference type="EMBL" id="BTGU01000004">
    <property type="protein sequence ID" value="GMN33525.1"/>
    <property type="molecule type" value="Genomic_DNA"/>
</dbReference>
<feature type="coiled-coil region" evidence="1">
    <location>
        <begin position="173"/>
        <end position="229"/>
    </location>
</feature>